<dbReference type="EMBL" id="JAFLCK010000001">
    <property type="protein sequence ID" value="MBN8659038.1"/>
    <property type="molecule type" value="Genomic_DNA"/>
</dbReference>
<dbReference type="AlphaFoldDB" id="A0A8J7TLH4"/>
<evidence type="ECO:0000313" key="3">
    <source>
        <dbReference type="Proteomes" id="UP000664277"/>
    </source>
</evidence>
<accession>A0A8J7TLH4</accession>
<feature type="transmembrane region" description="Helical" evidence="1">
    <location>
        <begin position="98"/>
        <end position="117"/>
    </location>
</feature>
<reference evidence="2" key="1">
    <citation type="submission" date="2021-02" db="EMBL/GenBank/DDBJ databases">
        <title>Genome-Resolved Metagenomics of a Microbial Community Performing Photosynthetic Biological Nutrient Removal.</title>
        <authorList>
            <person name="Mcdaniel E.A."/>
        </authorList>
    </citation>
    <scope>NUCLEOTIDE SEQUENCE</scope>
    <source>
        <strain evidence="2">UWPOB_OBS1</strain>
    </source>
</reference>
<keyword evidence="1" id="KW-0472">Membrane</keyword>
<proteinExistence type="predicted"/>
<sequence>MDGETVAQAQTLIKQYDLNTISWLSLTIYMRLGLSFFVGGLLISFLRGLRLKGLFYLVQGLFLSLFGLAFPGLINWLLASVIEAHANQYIEVIRYGSYIALGFGVLVTIWSLVYPILRSNRRQSNRPLVILMVVLGLFFAPAWGIALMLALREDAQRNNQ</sequence>
<feature type="transmembrane region" description="Helical" evidence="1">
    <location>
        <begin position="28"/>
        <end position="46"/>
    </location>
</feature>
<keyword evidence="1" id="KW-1133">Transmembrane helix</keyword>
<comment type="caution">
    <text evidence="2">The sequence shown here is derived from an EMBL/GenBank/DDBJ whole genome shotgun (WGS) entry which is preliminary data.</text>
</comment>
<gene>
    <name evidence="2" type="ORF">J0M35_01645</name>
</gene>
<dbReference type="Proteomes" id="UP000664277">
    <property type="component" value="Unassembled WGS sequence"/>
</dbReference>
<organism evidence="2 3">
    <name type="scientific">Candidatus Obscuribacter phosphatis</name>
    <dbReference type="NCBI Taxonomy" id="1906157"/>
    <lineage>
        <taxon>Bacteria</taxon>
        <taxon>Bacillati</taxon>
        <taxon>Candidatus Melainabacteria</taxon>
        <taxon>Candidatus Obscuribacterales</taxon>
        <taxon>Candidatus Obscuribacteraceae</taxon>
        <taxon>Candidatus Obscuribacter</taxon>
    </lineage>
</organism>
<feature type="transmembrane region" description="Helical" evidence="1">
    <location>
        <begin position="53"/>
        <end position="78"/>
    </location>
</feature>
<name>A0A8J7TLH4_9BACT</name>
<evidence type="ECO:0000256" key="1">
    <source>
        <dbReference type="SAM" id="Phobius"/>
    </source>
</evidence>
<evidence type="ECO:0000313" key="2">
    <source>
        <dbReference type="EMBL" id="MBN8659038.1"/>
    </source>
</evidence>
<feature type="transmembrane region" description="Helical" evidence="1">
    <location>
        <begin position="129"/>
        <end position="151"/>
    </location>
</feature>
<keyword evidence="1" id="KW-0812">Transmembrane</keyword>
<protein>
    <submittedName>
        <fullName evidence="2">Uncharacterized protein</fullName>
    </submittedName>
</protein>